<gene>
    <name evidence="1" type="ORF">HMPREF3226_00325</name>
</gene>
<accession>A0A133QLY6</accession>
<reference evidence="2" key="1">
    <citation type="submission" date="2016-01" db="EMBL/GenBank/DDBJ databases">
        <authorList>
            <person name="Mitreva M."/>
            <person name="Pepin K.H."/>
            <person name="Mihindukulasuriya K.A."/>
            <person name="Fulton R."/>
            <person name="Fronick C."/>
            <person name="O'Laughlin M."/>
            <person name="Miner T."/>
            <person name="Herter B."/>
            <person name="Rosa B.A."/>
            <person name="Cordes M."/>
            <person name="Tomlinson C."/>
            <person name="Wollam A."/>
            <person name="Palsikar V.B."/>
            <person name="Mardis E.R."/>
            <person name="Wilson R.K."/>
        </authorList>
    </citation>
    <scope>NUCLEOTIDE SEQUENCE [LARGE SCALE GENOMIC DNA]</scope>
    <source>
        <strain evidence="2">MJR7716</strain>
    </source>
</reference>
<comment type="caution">
    <text evidence="1">The sequence shown here is derived from an EMBL/GenBank/DDBJ whole genome shotgun (WGS) entry which is preliminary data.</text>
</comment>
<evidence type="ECO:0000313" key="2">
    <source>
        <dbReference type="Proteomes" id="UP000070533"/>
    </source>
</evidence>
<dbReference type="EMBL" id="LRQG01000013">
    <property type="protein sequence ID" value="KXA43879.1"/>
    <property type="molecule type" value="Genomic_DNA"/>
</dbReference>
<proteinExistence type="predicted"/>
<dbReference type="STRING" id="28128.HMPREF3226_00325"/>
<keyword evidence="2" id="KW-1185">Reference proteome</keyword>
<evidence type="ECO:0000313" key="1">
    <source>
        <dbReference type="EMBL" id="KXA43879.1"/>
    </source>
</evidence>
<name>A0A133QLY6_9BACT</name>
<dbReference type="AlphaFoldDB" id="A0A133QLY6"/>
<protein>
    <submittedName>
        <fullName evidence="1">Uncharacterized protein</fullName>
    </submittedName>
</protein>
<sequence length="40" mass="4612">MHYPTASDNIPIIRYFSNKFAPKSTICAFFFVSLQKKNSV</sequence>
<organism evidence="1 2">
    <name type="scientific">Prevotella corporis</name>
    <dbReference type="NCBI Taxonomy" id="28128"/>
    <lineage>
        <taxon>Bacteria</taxon>
        <taxon>Pseudomonadati</taxon>
        <taxon>Bacteroidota</taxon>
        <taxon>Bacteroidia</taxon>
        <taxon>Bacteroidales</taxon>
        <taxon>Prevotellaceae</taxon>
        <taxon>Prevotella</taxon>
    </lineage>
</organism>
<dbReference type="Proteomes" id="UP000070533">
    <property type="component" value="Unassembled WGS sequence"/>
</dbReference>